<dbReference type="PROSITE" id="PS51273">
    <property type="entry name" value="GATASE_TYPE_1"/>
    <property type="match status" value="1"/>
</dbReference>
<proteinExistence type="inferred from homology"/>
<dbReference type="NCBIfam" id="TIGR03800">
    <property type="entry name" value="PLP_synth_Pdx2"/>
    <property type="match status" value="1"/>
</dbReference>
<dbReference type="InParanoid" id="Q6CYH6"/>
<dbReference type="AlphaFoldDB" id="Q6CYH6"/>
<feature type="binding site" evidence="8">
    <location>
        <begin position="156"/>
        <end position="157"/>
    </location>
    <ligand>
        <name>L-glutamine</name>
        <dbReference type="ChEBI" id="CHEBI:58359"/>
    </ligand>
</feature>
<feature type="binding site" evidence="8">
    <location>
        <position position="125"/>
    </location>
    <ligand>
        <name>L-glutamine</name>
        <dbReference type="ChEBI" id="CHEBI:58359"/>
    </ligand>
</feature>
<gene>
    <name evidence="9" type="ORF">KLLA0_A00352g</name>
</gene>
<organism evidence="9 10">
    <name type="scientific">Kluyveromyces lactis (strain ATCC 8585 / CBS 2359 / DSM 70799 / NBRC 1267 / NRRL Y-1140 / WM37)</name>
    <name type="common">Yeast</name>
    <name type="synonym">Candida sphaerica</name>
    <dbReference type="NCBI Taxonomy" id="284590"/>
    <lineage>
        <taxon>Eukaryota</taxon>
        <taxon>Fungi</taxon>
        <taxon>Dikarya</taxon>
        <taxon>Ascomycota</taxon>
        <taxon>Saccharomycotina</taxon>
        <taxon>Saccharomycetes</taxon>
        <taxon>Saccharomycetales</taxon>
        <taxon>Saccharomycetaceae</taxon>
        <taxon>Kluyveromyces</taxon>
    </lineage>
</organism>
<dbReference type="InterPro" id="IPR029062">
    <property type="entry name" value="Class_I_gatase-like"/>
</dbReference>
<accession>Q6CYH6</accession>
<evidence type="ECO:0000256" key="8">
    <source>
        <dbReference type="PIRSR" id="PIRSR005639-2"/>
    </source>
</evidence>
<dbReference type="PIRSF" id="PIRSF005639">
    <property type="entry name" value="Glut_amidoT_SNO"/>
    <property type="match status" value="1"/>
</dbReference>
<evidence type="ECO:0000313" key="10">
    <source>
        <dbReference type="Proteomes" id="UP000000598"/>
    </source>
</evidence>
<sequence length="218" mass="24210">MVLYDTVTMMTKRIGVLALQGAFAEHIALLNKAIEDNKHDIEVITVKTAPQLSSCDSLIIPGGESTTISLIAKRTGLFDSLIEFVHDPTKTVWGTCAGLIFLAKQLSNESSLVNSLDLLKVKVRRNAFGRQAESFIETCDFSSFIPDCTGFQVYFIRAPIIEEILSQDDVETLYTLKDGSIVAVSQQGRILGTSFHPELSDNDARFHNYFIQKFVLNN</sequence>
<evidence type="ECO:0000256" key="1">
    <source>
        <dbReference type="ARBA" id="ARBA00008345"/>
    </source>
</evidence>
<keyword evidence="4" id="KW-0315">Glutamine amidotransferase</keyword>
<dbReference type="HOGENOM" id="CLU_069674_0_1_1"/>
<reference evidence="9 10" key="1">
    <citation type="journal article" date="2004" name="Nature">
        <title>Genome evolution in yeasts.</title>
        <authorList>
            <consortium name="Genolevures"/>
            <person name="Dujon B."/>
            <person name="Sherman D."/>
            <person name="Fischer G."/>
            <person name="Durrens P."/>
            <person name="Casaregola S."/>
            <person name="Lafontaine I."/>
            <person name="de Montigny J."/>
            <person name="Marck C."/>
            <person name="Neuveglise C."/>
            <person name="Talla E."/>
            <person name="Goffard N."/>
            <person name="Frangeul L."/>
            <person name="Aigle M."/>
            <person name="Anthouard V."/>
            <person name="Babour A."/>
            <person name="Barbe V."/>
            <person name="Barnay S."/>
            <person name="Blanchin S."/>
            <person name="Beckerich J.M."/>
            <person name="Beyne E."/>
            <person name="Bleykasten C."/>
            <person name="Boisrame A."/>
            <person name="Boyer J."/>
            <person name="Cattolico L."/>
            <person name="Confanioleri F."/>
            <person name="de Daruvar A."/>
            <person name="Despons L."/>
            <person name="Fabre E."/>
            <person name="Fairhead C."/>
            <person name="Ferry-Dumazet H."/>
            <person name="Groppi A."/>
            <person name="Hantraye F."/>
            <person name="Hennequin C."/>
            <person name="Jauniaux N."/>
            <person name="Joyet P."/>
            <person name="Kachouri R."/>
            <person name="Kerrest A."/>
            <person name="Koszul R."/>
            <person name="Lemaire M."/>
            <person name="Lesur I."/>
            <person name="Ma L."/>
            <person name="Muller H."/>
            <person name="Nicaud J.M."/>
            <person name="Nikolski M."/>
            <person name="Oztas S."/>
            <person name="Ozier-Kalogeropoulos O."/>
            <person name="Pellenz S."/>
            <person name="Potier S."/>
            <person name="Richard G.F."/>
            <person name="Straub M.L."/>
            <person name="Suleau A."/>
            <person name="Swennene D."/>
            <person name="Tekaia F."/>
            <person name="Wesolowski-Louvel M."/>
            <person name="Westhof E."/>
            <person name="Wirth B."/>
            <person name="Zeniou-Meyer M."/>
            <person name="Zivanovic I."/>
            <person name="Bolotin-Fukuhara M."/>
            <person name="Thierry A."/>
            <person name="Bouchier C."/>
            <person name="Caudron B."/>
            <person name="Scarpelli C."/>
            <person name="Gaillardin C."/>
            <person name="Weissenbach J."/>
            <person name="Wincker P."/>
            <person name="Souciet J.L."/>
        </authorList>
    </citation>
    <scope>NUCLEOTIDE SEQUENCE [LARGE SCALE GENOMIC DNA]</scope>
    <source>
        <strain evidence="10">ATCC 8585 / CBS 2359 / DSM 70799 / NBRC 1267 / NRRL Y-1140 / WM37</strain>
    </source>
</reference>
<dbReference type="InterPro" id="IPR021196">
    <property type="entry name" value="PdxT/SNO_CS"/>
</dbReference>
<evidence type="ECO:0000313" key="9">
    <source>
        <dbReference type="EMBL" id="CAH02601.1"/>
    </source>
</evidence>
<dbReference type="EC" id="3.5.1.2" evidence="2"/>
<feature type="binding site" evidence="8">
    <location>
        <begin position="63"/>
        <end position="65"/>
    </location>
    <ligand>
        <name>L-glutamine</name>
        <dbReference type="ChEBI" id="CHEBI:58359"/>
    </ligand>
</feature>
<dbReference type="GO" id="GO:1903600">
    <property type="term" value="C:glutaminase complex"/>
    <property type="evidence" value="ECO:0007669"/>
    <property type="project" value="TreeGrafter"/>
</dbReference>
<dbReference type="PANTHER" id="PTHR31559">
    <property type="entry name" value="PYRIDOXAL 5'-PHOSPHATE SYNTHASE SUBUNIT SNO"/>
    <property type="match status" value="1"/>
</dbReference>
<keyword evidence="3" id="KW-0378">Hydrolase</keyword>
<dbReference type="GeneID" id="2896502"/>
<evidence type="ECO:0000256" key="2">
    <source>
        <dbReference type="ARBA" id="ARBA00012918"/>
    </source>
</evidence>
<feature type="active site" description="Charge relay system" evidence="7">
    <location>
        <position position="198"/>
    </location>
</feature>
<dbReference type="PROSITE" id="PS51130">
    <property type="entry name" value="PDXT_SNO_2"/>
    <property type="match status" value="1"/>
</dbReference>
<dbReference type="MEROPS" id="C26.A32"/>
<dbReference type="PaxDb" id="284590-Q6CYH6"/>
<dbReference type="HAMAP" id="MF_01615">
    <property type="entry name" value="PdxT"/>
    <property type="match status" value="1"/>
</dbReference>
<dbReference type="InterPro" id="IPR002161">
    <property type="entry name" value="PdxT/SNO"/>
</dbReference>
<dbReference type="GO" id="GO:0005829">
    <property type="term" value="C:cytosol"/>
    <property type="evidence" value="ECO:0007669"/>
    <property type="project" value="TreeGrafter"/>
</dbReference>
<name>Q6CYH6_KLULA</name>
<dbReference type="GO" id="GO:0016829">
    <property type="term" value="F:lyase activity"/>
    <property type="evidence" value="ECO:0007669"/>
    <property type="project" value="UniProtKB-KW"/>
</dbReference>
<comment type="catalytic activity">
    <reaction evidence="6">
        <text>L-glutamine + H2O = L-glutamate + NH4(+)</text>
        <dbReference type="Rhea" id="RHEA:15889"/>
        <dbReference type="ChEBI" id="CHEBI:15377"/>
        <dbReference type="ChEBI" id="CHEBI:28938"/>
        <dbReference type="ChEBI" id="CHEBI:29985"/>
        <dbReference type="ChEBI" id="CHEBI:58359"/>
        <dbReference type="EC" id="3.5.1.2"/>
    </reaction>
</comment>
<comment type="similarity">
    <text evidence="1">Belongs to the glutaminase PdxT/SNO family.</text>
</comment>
<dbReference type="eggNOG" id="KOG3210">
    <property type="taxonomic scope" value="Eukaryota"/>
</dbReference>
<evidence type="ECO:0000256" key="6">
    <source>
        <dbReference type="ARBA" id="ARBA00049534"/>
    </source>
</evidence>
<dbReference type="EMBL" id="CR382121">
    <property type="protein sequence ID" value="CAH02601.1"/>
    <property type="molecule type" value="Genomic_DNA"/>
</dbReference>
<protein>
    <recommendedName>
        <fullName evidence="2">glutaminase</fullName>
        <ecNumber evidence="2">3.5.1.2</ecNumber>
    </recommendedName>
</protein>
<evidence type="ECO:0000256" key="3">
    <source>
        <dbReference type="ARBA" id="ARBA00022801"/>
    </source>
</evidence>
<dbReference type="PROSITE" id="PS01236">
    <property type="entry name" value="PDXT_SNO_1"/>
    <property type="match status" value="1"/>
</dbReference>
<feature type="active site" description="Charge relay system" evidence="7">
    <location>
        <position position="196"/>
    </location>
</feature>
<dbReference type="GO" id="GO:0004359">
    <property type="term" value="F:glutaminase activity"/>
    <property type="evidence" value="ECO:0007669"/>
    <property type="project" value="UniProtKB-EC"/>
</dbReference>
<feature type="active site" description="Nucleophile" evidence="7">
    <location>
        <position position="96"/>
    </location>
</feature>
<dbReference type="Pfam" id="PF01174">
    <property type="entry name" value="SNO"/>
    <property type="match status" value="1"/>
</dbReference>
<dbReference type="GO" id="GO:0042823">
    <property type="term" value="P:pyridoxal phosphate biosynthetic process"/>
    <property type="evidence" value="ECO:0007669"/>
    <property type="project" value="InterPro"/>
</dbReference>
<dbReference type="RefSeq" id="XP_451013.1">
    <property type="nucleotide sequence ID" value="XM_451013.1"/>
</dbReference>
<dbReference type="FunCoup" id="Q6CYH6">
    <property type="interactions" value="219"/>
</dbReference>
<dbReference type="Gene3D" id="3.40.50.880">
    <property type="match status" value="1"/>
</dbReference>
<dbReference type="GO" id="GO:0008614">
    <property type="term" value="P:pyridoxine metabolic process"/>
    <property type="evidence" value="ECO:0007669"/>
    <property type="project" value="TreeGrafter"/>
</dbReference>
<keyword evidence="5" id="KW-0456">Lyase</keyword>
<dbReference type="CDD" id="cd01749">
    <property type="entry name" value="GATase1_PB"/>
    <property type="match status" value="1"/>
</dbReference>
<dbReference type="PANTHER" id="PTHR31559:SF0">
    <property type="entry name" value="PYRIDOXAL 5'-PHOSPHATE SYNTHASE SUBUNIT SNO1-RELATED"/>
    <property type="match status" value="1"/>
</dbReference>
<dbReference type="OMA" id="GMIMLAD"/>
<evidence type="ECO:0000256" key="7">
    <source>
        <dbReference type="PIRSR" id="PIRSR005639-1"/>
    </source>
</evidence>
<dbReference type="STRING" id="284590.Q6CYH6"/>
<evidence type="ECO:0000256" key="4">
    <source>
        <dbReference type="ARBA" id="ARBA00022962"/>
    </source>
</evidence>
<evidence type="ECO:0000256" key="5">
    <source>
        <dbReference type="ARBA" id="ARBA00023239"/>
    </source>
</evidence>
<dbReference type="KEGG" id="kla:KLLA0_A00352g"/>
<dbReference type="Proteomes" id="UP000000598">
    <property type="component" value="Chromosome A"/>
</dbReference>
<keyword evidence="10" id="KW-1185">Reference proteome</keyword>
<dbReference type="SUPFAM" id="SSF52317">
    <property type="entry name" value="Class I glutamine amidotransferase-like"/>
    <property type="match status" value="1"/>
</dbReference>